<dbReference type="Proteomes" id="UP000463916">
    <property type="component" value="Plasmid pATS2"/>
</dbReference>
<feature type="domain" description="Transposase IS110-like N-terminal" evidence="1">
    <location>
        <begin position="4"/>
        <end position="158"/>
    </location>
</feature>
<evidence type="ECO:0000313" key="3">
    <source>
        <dbReference type="EMBL" id="BBJ29115.1"/>
    </source>
</evidence>
<sequence>MVYVGVDISAEKFDVAFYYPQNDKYVVLTFRQSQNGFNKFLDKLNNLHDDFSIAMESTGTYSNNLFQYLKDLGLNVVLLHPYAVKNYLRSRNHSKTDTLDAKNLALALFRLGDDAIVSSPVPDEFAALKKLIRFRTSLVQEYSNIQKQLRNILRTNMPEIFDFFSSVNSAGIIELLSTFPSRKSILENKDEVIQLLSSLRGWSEDKAKSFVMKLESSIGLTDSFDVDSTIISALVDNLKRQKALIENVDKEIEKIFSTFPHNPISTIPGMGSITAATIISEIGDIQRFPTKEQFVSFIGLDPVIKQSGNSIHFGGISRKGNSFLRKIFYNFAVRILRIVPKYRNKYDQMKQRGKHPKVILTAIARKLVELTYSIWKKGVDFNPSMP</sequence>
<dbReference type="Pfam" id="PF02371">
    <property type="entry name" value="Transposase_20"/>
    <property type="match status" value="1"/>
</dbReference>
<dbReference type="Pfam" id="PF01548">
    <property type="entry name" value="DEDD_Tnp_IS110"/>
    <property type="match status" value="1"/>
</dbReference>
<proteinExistence type="predicted"/>
<evidence type="ECO:0000259" key="1">
    <source>
        <dbReference type="Pfam" id="PF01548"/>
    </source>
</evidence>
<keyword evidence="4" id="KW-1185">Reference proteome</keyword>
<dbReference type="PANTHER" id="PTHR33055">
    <property type="entry name" value="TRANSPOSASE FOR INSERTION SEQUENCE ELEMENT IS1111A"/>
    <property type="match status" value="1"/>
</dbReference>
<protein>
    <submittedName>
        <fullName evidence="3">Uncharacterized protein</fullName>
    </submittedName>
</protein>
<geneLocation type="plasmid" evidence="3 4">
    <name>pATS2</name>
</geneLocation>
<name>A0A6N4TF42_9BACT</name>
<dbReference type="GO" id="GO:0003677">
    <property type="term" value="F:DNA binding"/>
    <property type="evidence" value="ECO:0007669"/>
    <property type="project" value="InterPro"/>
</dbReference>
<accession>A0A6N4TF42</accession>
<dbReference type="KEGG" id="asac:ATHSA_p20025"/>
<dbReference type="EMBL" id="AP019553">
    <property type="protein sequence ID" value="BBJ29115.1"/>
    <property type="molecule type" value="Genomic_DNA"/>
</dbReference>
<evidence type="ECO:0000313" key="4">
    <source>
        <dbReference type="Proteomes" id="UP000463916"/>
    </source>
</evidence>
<evidence type="ECO:0000259" key="2">
    <source>
        <dbReference type="Pfam" id="PF02371"/>
    </source>
</evidence>
<gene>
    <name evidence="3" type="ORF">ATHSA_p20025</name>
</gene>
<dbReference type="GO" id="GO:0004803">
    <property type="term" value="F:transposase activity"/>
    <property type="evidence" value="ECO:0007669"/>
    <property type="project" value="InterPro"/>
</dbReference>
<dbReference type="InterPro" id="IPR047650">
    <property type="entry name" value="Transpos_IS110"/>
</dbReference>
<organism evidence="3 4">
    <name type="scientific">Athalassotoga saccharophila</name>
    <dbReference type="NCBI Taxonomy" id="1441386"/>
    <lineage>
        <taxon>Bacteria</taxon>
        <taxon>Thermotogati</taxon>
        <taxon>Thermotogota</taxon>
        <taxon>Thermotogae</taxon>
        <taxon>Mesoaciditogales</taxon>
        <taxon>Mesoaciditogaceae</taxon>
        <taxon>Athalassotoga</taxon>
    </lineage>
</organism>
<dbReference type="InterPro" id="IPR002525">
    <property type="entry name" value="Transp_IS110-like_N"/>
</dbReference>
<dbReference type="OrthoDB" id="40010at2"/>
<keyword evidence="3" id="KW-0614">Plasmid</keyword>
<dbReference type="InterPro" id="IPR003346">
    <property type="entry name" value="Transposase_20"/>
</dbReference>
<dbReference type="GO" id="GO:0006313">
    <property type="term" value="P:DNA transposition"/>
    <property type="evidence" value="ECO:0007669"/>
    <property type="project" value="InterPro"/>
</dbReference>
<reference evidence="4" key="1">
    <citation type="submission" date="2019-04" db="EMBL/GenBank/DDBJ databases">
        <title>NAS-01 Genome Sequencing.</title>
        <authorList>
            <person name="Kato S."/>
            <person name="Itoh T."/>
            <person name="Ohkuma M."/>
        </authorList>
    </citation>
    <scope>NUCLEOTIDE SEQUENCE [LARGE SCALE GENOMIC DNA]</scope>
    <source>
        <strain evidence="4">NAS-01</strain>
        <plasmid evidence="4">pATS2</plasmid>
    </source>
</reference>
<feature type="domain" description="Transposase IS116/IS110/IS902 C-terminal" evidence="2">
    <location>
        <begin position="264"/>
        <end position="346"/>
    </location>
</feature>
<dbReference type="AlphaFoldDB" id="A0A6N4TF42"/>
<dbReference type="RefSeq" id="WP_161849061.1">
    <property type="nucleotide sequence ID" value="NZ_AP019553.1"/>
</dbReference>
<dbReference type="NCBIfam" id="NF033542">
    <property type="entry name" value="transpos_IS110"/>
    <property type="match status" value="1"/>
</dbReference>